<evidence type="ECO:0000256" key="4">
    <source>
        <dbReference type="ARBA" id="ARBA00022525"/>
    </source>
</evidence>
<proteinExistence type="predicted"/>
<dbReference type="InterPro" id="IPR006626">
    <property type="entry name" value="PbH1"/>
</dbReference>
<dbReference type="NCBIfam" id="TIGR01376">
    <property type="entry name" value="POMP_repeat"/>
    <property type="match status" value="3"/>
</dbReference>
<dbReference type="EMBL" id="DXGI01000321">
    <property type="protein sequence ID" value="HIW79179.1"/>
    <property type="molecule type" value="Genomic_DNA"/>
</dbReference>
<comment type="caution">
    <text evidence="9">The sequence shown here is derived from an EMBL/GenBank/DDBJ whole genome shotgun (WGS) entry which is preliminary data.</text>
</comment>
<evidence type="ECO:0000256" key="7">
    <source>
        <dbReference type="ARBA" id="ARBA00023237"/>
    </source>
</evidence>
<accession>A0A9D1R1D5</accession>
<comment type="subcellular location">
    <subcellularLocation>
        <location evidence="1">Cell envelope</location>
    </subcellularLocation>
    <subcellularLocation>
        <location evidence="2">Cell outer membrane</location>
    </subcellularLocation>
    <subcellularLocation>
        <location evidence="3">Secreted</location>
    </subcellularLocation>
</comment>
<dbReference type="SMART" id="SM00710">
    <property type="entry name" value="PbH1"/>
    <property type="match status" value="11"/>
</dbReference>
<evidence type="ECO:0000256" key="8">
    <source>
        <dbReference type="SAM" id="SignalP"/>
    </source>
</evidence>
<evidence type="ECO:0000256" key="3">
    <source>
        <dbReference type="ARBA" id="ARBA00004613"/>
    </source>
</evidence>
<feature type="chain" id="PRO_5038372673" evidence="8">
    <location>
        <begin position="51"/>
        <end position="1413"/>
    </location>
</feature>
<gene>
    <name evidence="9" type="ORF">H9874_08560</name>
</gene>
<reference evidence="9" key="2">
    <citation type="submission" date="2021-04" db="EMBL/GenBank/DDBJ databases">
        <authorList>
            <person name="Gilroy R."/>
        </authorList>
    </citation>
    <scope>NUCLEOTIDE SEQUENCE</scope>
    <source>
        <strain evidence="9">ChiSxjej5B17-1746</strain>
    </source>
</reference>
<feature type="signal peptide" evidence="8">
    <location>
        <begin position="1"/>
        <end position="50"/>
    </location>
</feature>
<dbReference type="Pfam" id="PF02415">
    <property type="entry name" value="Chlam_PMP"/>
    <property type="match status" value="9"/>
</dbReference>
<evidence type="ECO:0000256" key="5">
    <source>
        <dbReference type="ARBA" id="ARBA00022729"/>
    </source>
</evidence>
<evidence type="ECO:0000313" key="9">
    <source>
        <dbReference type="EMBL" id="HIW79179.1"/>
    </source>
</evidence>
<dbReference type="GO" id="GO:0009279">
    <property type="term" value="C:cell outer membrane"/>
    <property type="evidence" value="ECO:0007669"/>
    <property type="project" value="UniProtKB-SubCell"/>
</dbReference>
<dbReference type="InterPro" id="IPR003368">
    <property type="entry name" value="POMP_repeat"/>
</dbReference>
<dbReference type="PANTHER" id="PTHR11319:SF35">
    <property type="entry name" value="OUTER MEMBRANE PROTEIN PMPC-RELATED"/>
    <property type="match status" value="1"/>
</dbReference>
<protein>
    <submittedName>
        <fullName evidence="9">Uncharacterized protein</fullName>
    </submittedName>
</protein>
<keyword evidence="5 8" id="KW-0732">Signal</keyword>
<dbReference type="PANTHER" id="PTHR11319">
    <property type="entry name" value="G PROTEIN-COUPLED RECEPTOR-RELATED"/>
    <property type="match status" value="1"/>
</dbReference>
<sequence>MTLSKGAIGNLINRYRAVLKKCRMMNVFGSLAVAGLLVAGSAGSAGSAVAEDVYYYAGVTATEAASDAANWEDASGGTASGVIGKTEGTPTEYRFLPGTYDGSKTSAAAWVIGANGDIRIVSDGPITIQKWGQGMPPNQGVITARNGSITFGDDVTVRDNYSSGASTGGGGAIYSDRGITFGDNASLIHNMTAKPISGPYNGGGAIFLNATPDAQLVFGKNALLERNEANYGGAIYSLGSVSFGEGAIIRNNRAPSQGGALRVTGTLTLNPGSLVEGNKADGSKTYGGAVFLEGTGNVTGTTFTNNTAVGGNGGAVYLQGGGTLHLADGSLMEGNEASLGGAVLANKSGVDVNDTSFLANKAANGGALCVLTGTLTVQQAGGENGPGTLFQDNTASAGGGAIYTSGPVTIGDGTRLEGNQADKGGGLYVYGDGTTSAIVSGALFKENTASTSGGAIHASQADVTLEESRLEGNQGNLGGALSTLKSNLTITDATFINNTAVQGGGALFVQDGSLLFRVTKTSATPLISGNTAGAAGGFLYLSRSDATFDVAEGAQLQIGDALYAGNDAHMDSLGIMSSGSMKKTGAGELRINSVMDELLGTVGVEAGTMSVGRHWEIKNAVSVTGGTLDLPSFSFSGDDGKLTISGGTLMTATGQIFETALNAEGSNEDVGGVKADVDAHMNFDSGLIAFNDAKYNLEYAGSAAAALGVSPGQEPGQTAEKEITFTGELYTPPLNPVMNFAMLQKAVREDGLNEIIFGDDIVLESRLQGSTPIERELSIDGRGHTLSGAHPAFWFADMSTGTISIVNITFDGLKSDKNDKYDQPVPFAPAVYFNMGDWKSEAVLRIGDGVTFKNNESVPDSAGGAVRTAQGIVAIGDDVTFQNNTSGAGGGLYSESFTTIGDRVVFEGNQARRGGALDVIDDYEGYAGDPDYLNGTRKVKYVHIGKDAVFKDNKAIFDFGGNGGAIEVQSGELSIDDGAVFTGNTSNNTGGAISICNWSPQLPGKVELGQVSFIKNQATYGGAIINEGSLSLKGMASFESNSAASGGGGLYNSGTATFADHAVFSENTAANGGAILNEGEASFSAWADFSGNTASGAAGAIYNSGTTSFEADATFSNNSAVAGGAILNEGNVSFAGPTDFSENTADTAGGGAIYNTNVLTFADGAVFKDNATTGDGGAIYNDAAANQGTIVSEGDIRFNGGASFTGNKADGLGGAVYNLYDVTLNPGMGQEILFRGNTDSTGANAIHMAAGSHLDVTGAGTVKFDDPLSFADASPTVNKSGEGDLLFNAAMDGFLGTFEQEDGVTKVTSDWNIKNAVTLSGGTLELPSFSFADPDADGHVTGGLLTIAGGTLVTATGQIFETALNAEGDNEDVGGVKADVDAHMDFDSGLIAFNDAKYNLKYAGSAAAALGVS</sequence>
<keyword evidence="4" id="KW-0964">Secreted</keyword>
<dbReference type="InterPro" id="IPR011050">
    <property type="entry name" value="Pectin_lyase_fold/virulence"/>
</dbReference>
<keyword evidence="6" id="KW-0472">Membrane</keyword>
<organism evidence="9 10">
    <name type="scientific">Candidatus Bilophila faecipullorum</name>
    <dbReference type="NCBI Taxonomy" id="2838482"/>
    <lineage>
        <taxon>Bacteria</taxon>
        <taxon>Pseudomonadati</taxon>
        <taxon>Thermodesulfobacteriota</taxon>
        <taxon>Desulfovibrionia</taxon>
        <taxon>Desulfovibrionales</taxon>
        <taxon>Desulfovibrionaceae</taxon>
        <taxon>Bilophila</taxon>
    </lineage>
</organism>
<name>A0A9D1R1D5_9BACT</name>
<evidence type="ECO:0000256" key="1">
    <source>
        <dbReference type="ARBA" id="ARBA00004196"/>
    </source>
</evidence>
<dbReference type="Proteomes" id="UP000824264">
    <property type="component" value="Unassembled WGS sequence"/>
</dbReference>
<dbReference type="SUPFAM" id="SSF51126">
    <property type="entry name" value="Pectin lyase-like"/>
    <property type="match status" value="2"/>
</dbReference>
<reference evidence="9" key="1">
    <citation type="journal article" date="2021" name="PeerJ">
        <title>Extensive microbial diversity within the chicken gut microbiome revealed by metagenomics and culture.</title>
        <authorList>
            <person name="Gilroy R."/>
            <person name="Ravi A."/>
            <person name="Getino M."/>
            <person name="Pursley I."/>
            <person name="Horton D.L."/>
            <person name="Alikhan N.F."/>
            <person name="Baker D."/>
            <person name="Gharbi K."/>
            <person name="Hall N."/>
            <person name="Watson M."/>
            <person name="Adriaenssens E.M."/>
            <person name="Foster-Nyarko E."/>
            <person name="Jarju S."/>
            <person name="Secka A."/>
            <person name="Antonio M."/>
            <person name="Oren A."/>
            <person name="Chaudhuri R.R."/>
            <person name="La Ragione R."/>
            <person name="Hildebrand F."/>
            <person name="Pallen M.J."/>
        </authorList>
    </citation>
    <scope>NUCLEOTIDE SEQUENCE</scope>
    <source>
        <strain evidence="9">ChiSxjej5B17-1746</strain>
    </source>
</reference>
<evidence type="ECO:0000256" key="2">
    <source>
        <dbReference type="ARBA" id="ARBA00004442"/>
    </source>
</evidence>
<keyword evidence="7" id="KW-0998">Cell outer membrane</keyword>
<evidence type="ECO:0000256" key="6">
    <source>
        <dbReference type="ARBA" id="ARBA00023136"/>
    </source>
</evidence>
<evidence type="ECO:0000313" key="10">
    <source>
        <dbReference type="Proteomes" id="UP000824264"/>
    </source>
</evidence>
<feature type="non-terminal residue" evidence="9">
    <location>
        <position position="1413"/>
    </location>
</feature>
<dbReference type="GO" id="GO:0005576">
    <property type="term" value="C:extracellular region"/>
    <property type="evidence" value="ECO:0007669"/>
    <property type="project" value="UniProtKB-SubCell"/>
</dbReference>